<dbReference type="SUPFAM" id="SSF82866">
    <property type="entry name" value="Multidrug efflux transporter AcrB transmembrane domain"/>
    <property type="match status" value="2"/>
</dbReference>
<feature type="transmembrane region" description="Helical" evidence="1">
    <location>
        <begin position="525"/>
        <end position="545"/>
    </location>
</feature>
<feature type="transmembrane region" description="Helical" evidence="1">
    <location>
        <begin position="900"/>
        <end position="924"/>
    </location>
</feature>
<keyword evidence="1" id="KW-0472">Membrane</keyword>
<proteinExistence type="predicted"/>
<feature type="transmembrane region" description="Helical" evidence="1">
    <location>
        <begin position="12"/>
        <end position="29"/>
    </location>
</feature>
<keyword evidence="1" id="KW-1133">Transmembrane helix</keyword>
<feature type="transmembrane region" description="Helical" evidence="1">
    <location>
        <begin position="978"/>
        <end position="997"/>
    </location>
</feature>
<feature type="transmembrane region" description="Helical" evidence="1">
    <location>
        <begin position="462"/>
        <end position="480"/>
    </location>
</feature>
<feature type="transmembrane region" description="Helical" evidence="1">
    <location>
        <begin position="333"/>
        <end position="352"/>
    </location>
</feature>
<dbReference type="EMBL" id="JAGSOY010000040">
    <property type="protein sequence ID" value="MBU2712536.1"/>
    <property type="molecule type" value="Genomic_DNA"/>
</dbReference>
<protein>
    <submittedName>
        <fullName evidence="2">MexW/MexI family multidrug efflux RND transporter permease subunit</fullName>
    </submittedName>
</protein>
<evidence type="ECO:0000256" key="1">
    <source>
        <dbReference type="SAM" id="Phobius"/>
    </source>
</evidence>
<dbReference type="RefSeq" id="WP_215820763.1">
    <property type="nucleotide sequence ID" value="NZ_JAGSOY010000040.1"/>
</dbReference>
<feature type="transmembrane region" description="Helical" evidence="1">
    <location>
        <begin position="874"/>
        <end position="894"/>
    </location>
</feature>
<dbReference type="PRINTS" id="PR00702">
    <property type="entry name" value="ACRIFLAVINRP"/>
</dbReference>
<dbReference type="SUPFAM" id="SSF82714">
    <property type="entry name" value="Multidrug efflux transporter AcrB TolC docking domain, DN and DC subdomains"/>
    <property type="match status" value="2"/>
</dbReference>
<keyword evidence="3" id="KW-1185">Reference proteome</keyword>
<dbReference type="PANTHER" id="PTHR32063">
    <property type="match status" value="1"/>
</dbReference>
<dbReference type="Proteomes" id="UP000690515">
    <property type="component" value="Unassembled WGS sequence"/>
</dbReference>
<comment type="caution">
    <text evidence="2">The sequence shown here is derived from an EMBL/GenBank/DDBJ whole genome shotgun (WGS) entry which is preliminary data.</text>
</comment>
<feature type="transmembrane region" description="Helical" evidence="1">
    <location>
        <begin position="847"/>
        <end position="867"/>
    </location>
</feature>
<dbReference type="InterPro" id="IPR027463">
    <property type="entry name" value="AcrB_DN_DC_subdom"/>
</dbReference>
<feature type="transmembrane region" description="Helical" evidence="1">
    <location>
        <begin position="945"/>
        <end position="966"/>
    </location>
</feature>
<reference evidence="2 3" key="1">
    <citation type="submission" date="2021-04" db="EMBL/GenBank/DDBJ databases">
        <authorList>
            <person name="Pira H."/>
            <person name="Risdian C."/>
            <person name="Wink J."/>
        </authorList>
    </citation>
    <scope>NUCLEOTIDE SEQUENCE [LARGE SCALE GENOMIC DNA]</scope>
    <source>
        <strain evidence="2 3">WH53</strain>
    </source>
</reference>
<dbReference type="Pfam" id="PF00873">
    <property type="entry name" value="ACR_tran"/>
    <property type="match status" value="1"/>
</dbReference>
<dbReference type="Gene3D" id="1.20.1640.10">
    <property type="entry name" value="Multidrug efflux transporter AcrB transmembrane domain"/>
    <property type="match status" value="2"/>
</dbReference>
<feature type="transmembrane region" description="Helical" evidence="1">
    <location>
        <begin position="359"/>
        <end position="379"/>
    </location>
</feature>
<keyword evidence="1" id="KW-0812">Transmembrane</keyword>
<name>A0ABS5ZEP2_9GAMM</name>
<dbReference type="Gene3D" id="3.30.2090.10">
    <property type="entry name" value="Multidrug efflux transporter AcrB TolC docking domain, DN and DC subdomains"/>
    <property type="match status" value="2"/>
</dbReference>
<dbReference type="Gene3D" id="3.30.70.1320">
    <property type="entry name" value="Multidrug efflux transporter AcrB pore domain like"/>
    <property type="match status" value="1"/>
</dbReference>
<dbReference type="NCBIfam" id="NF033617">
    <property type="entry name" value="RND_permease_2"/>
    <property type="match status" value="1"/>
</dbReference>
<dbReference type="InterPro" id="IPR001036">
    <property type="entry name" value="Acrflvin-R"/>
</dbReference>
<organism evidence="2 3">
    <name type="scientific">Zooshikella harenae</name>
    <dbReference type="NCBI Taxonomy" id="2827238"/>
    <lineage>
        <taxon>Bacteria</taxon>
        <taxon>Pseudomonadati</taxon>
        <taxon>Pseudomonadota</taxon>
        <taxon>Gammaproteobacteria</taxon>
        <taxon>Oceanospirillales</taxon>
        <taxon>Zooshikellaceae</taxon>
        <taxon>Zooshikella</taxon>
    </lineage>
</organism>
<dbReference type="Gene3D" id="3.30.70.1440">
    <property type="entry name" value="Multidrug efflux transporter AcrB pore domain"/>
    <property type="match status" value="1"/>
</dbReference>
<dbReference type="SUPFAM" id="SSF82693">
    <property type="entry name" value="Multidrug efflux transporter AcrB pore domain, PN1, PN2, PC1 and PC2 subdomains"/>
    <property type="match status" value="4"/>
</dbReference>
<sequence length="1026" mass="112381">MHFTDVFIKRPVLATVVSMMILLLGFKAFETLSIRQYPKLENAVISITTTYPGASSDVIQGFITTPIQQAIASAEGIDYITSNSQQSVSSVKANLNLGYDANSALTEIMAKVAEVQNELPEDADKPVVAKESARGTALLYMSFYSEEMNNEQVTDYLTRVVQPKLATIEGVAEAEILGKKTFAMRIWLDPVKMAAHQITSEDINQAILTNNFLSAAGETKGEFIVTGVNAKTDLTSPQAFSNIVIASRADVLVRVKDVARVELSAENFDSYVAFNGIQSVYMAISSTPSANPLEVIQRVRNKLPEVKKQLPSTLKADVVYDATRFIEASINEVVNTLVEATVIVIFVVFLFLGALRSVIIPVVTIPLSMVGVLFFMLVMGYSINLLTLLAMVLAIGLVVDDAIVVLENIHRHIEKGLSPFKAAILGAREIAMPVVAMTITLAAVYAPIGFLGGLTGKLFTEFAFTLAGAVIISGIIALTLSPMMCSKLLQDSSHESKLAAKLDQLFDLLKQRFQRSLASILQYRAPTVVFAMVILCSLPVMFLFIESELAPNEDEGIVFISSSSPQYANIDYMNAYTKQFESIFSSFPEYDSSFLVNGMGSVNSSIAGMILKPWNERERSQLEIQPQLQQKLNEVAGLQIFSFNMPPLPGSGEGLPVQFIVNTTADYRTLHQVTERILAEARKSGKFMMITSDLKFDKPELQVWIDRDKAARLGVSMEAIGNTLATMLGEGRVNRFTLDGRSYKVIPQADALSRIDPSWLKRYYVRNQKNDLIPLSTVITTKKISKPNQLKQFQQLNAATVQGIVMPGVALGDALAFLNKTADKVFPQGFSRDYSGVSRQFMQEGNALLITFVFALIVIYLVLAAQFESFRDPFVVLISVPMSIFGALVPLFLGVSTMNIYTQIGLVTLIGLISKHGILIVEFANQLQKERGYSVHQAALEATAIRLRPVLMTTGAMVLGVVPLVLADGAGAISRFNIGLVIATGMTVGTLFTLYIVPTMYTFFARKHQEDIETDDLVAQPATHSS</sequence>
<dbReference type="Gene3D" id="3.30.70.1430">
    <property type="entry name" value="Multidrug efflux transporter AcrB pore domain"/>
    <property type="match status" value="2"/>
</dbReference>
<dbReference type="PANTHER" id="PTHR32063:SF14">
    <property type="entry name" value="BLL4319 PROTEIN"/>
    <property type="match status" value="1"/>
</dbReference>
<evidence type="ECO:0000313" key="3">
    <source>
        <dbReference type="Proteomes" id="UP000690515"/>
    </source>
</evidence>
<feature type="transmembrane region" description="Helical" evidence="1">
    <location>
        <begin position="430"/>
        <end position="450"/>
    </location>
</feature>
<gene>
    <name evidence="2" type="ORF">KCG35_15820</name>
</gene>
<feature type="transmembrane region" description="Helical" evidence="1">
    <location>
        <begin position="385"/>
        <end position="409"/>
    </location>
</feature>
<evidence type="ECO:0000313" key="2">
    <source>
        <dbReference type="EMBL" id="MBU2712536.1"/>
    </source>
</evidence>
<accession>A0ABS5ZEP2</accession>